<dbReference type="EMBL" id="AMCI01001621">
    <property type="protein sequence ID" value="EJX04978.1"/>
    <property type="molecule type" value="Genomic_DNA"/>
</dbReference>
<accession>J9GR37</accession>
<sequence>MYSFYLFRFVYRLAPWVFCWISHACRLVISDFLNWNPNVFKYFKQRFAPVSECNCSVMRVSSLDQYMAIESSHFRNCKNTNGTKGTSGHRKDLALCNICTKLVICSTLKAEEGNISRNNIPFQSRPVSPLPAVFWP</sequence>
<name>J9GR37_9ZZZZ</name>
<gene>
    <name evidence="1" type="ORF">EVA_06914</name>
</gene>
<dbReference type="AlphaFoldDB" id="J9GR37"/>
<proteinExistence type="predicted"/>
<organism evidence="1">
    <name type="scientific">gut metagenome</name>
    <dbReference type="NCBI Taxonomy" id="749906"/>
    <lineage>
        <taxon>unclassified sequences</taxon>
        <taxon>metagenomes</taxon>
        <taxon>organismal metagenomes</taxon>
    </lineage>
</organism>
<evidence type="ECO:0000313" key="1">
    <source>
        <dbReference type="EMBL" id="EJX04978.1"/>
    </source>
</evidence>
<comment type="caution">
    <text evidence="1">The sequence shown here is derived from an EMBL/GenBank/DDBJ whole genome shotgun (WGS) entry which is preliminary data.</text>
</comment>
<reference evidence="1" key="1">
    <citation type="journal article" date="2012" name="PLoS ONE">
        <title>Gene sets for utilization of primary and secondary nutrition supplies in the distal gut of endangered iberian lynx.</title>
        <authorList>
            <person name="Alcaide M."/>
            <person name="Messina E."/>
            <person name="Richter M."/>
            <person name="Bargiela R."/>
            <person name="Peplies J."/>
            <person name="Huws S.A."/>
            <person name="Newbold C.J."/>
            <person name="Golyshin P.N."/>
            <person name="Simon M.A."/>
            <person name="Lopez G."/>
            <person name="Yakimov M.M."/>
            <person name="Ferrer M."/>
        </authorList>
    </citation>
    <scope>NUCLEOTIDE SEQUENCE</scope>
</reference>
<protein>
    <submittedName>
        <fullName evidence="1">Uncharacterized protein</fullName>
    </submittedName>
</protein>